<dbReference type="InterPro" id="IPR052544">
    <property type="entry name" value="Bacteriocin_Proc_Enz"/>
</dbReference>
<accession>A0ABW8T429</accession>
<dbReference type="InterPro" id="IPR020051">
    <property type="entry name" value="SagB-type_dehydrogenase"/>
</dbReference>
<organism evidence="2 3">
    <name type="scientific">Candidatus Clostridium stratigraminis</name>
    <dbReference type="NCBI Taxonomy" id="3381661"/>
    <lineage>
        <taxon>Bacteria</taxon>
        <taxon>Bacillati</taxon>
        <taxon>Bacillota</taxon>
        <taxon>Clostridia</taxon>
        <taxon>Eubacteriales</taxon>
        <taxon>Clostridiaceae</taxon>
        <taxon>Clostridium</taxon>
    </lineage>
</organism>
<dbReference type="Gene3D" id="3.40.109.10">
    <property type="entry name" value="NADH Oxidase"/>
    <property type="match status" value="1"/>
</dbReference>
<dbReference type="CDD" id="cd02142">
    <property type="entry name" value="McbC_SagB-like_oxidoreductase"/>
    <property type="match status" value="1"/>
</dbReference>
<dbReference type="SUPFAM" id="SSF55469">
    <property type="entry name" value="FMN-dependent nitroreductase-like"/>
    <property type="match status" value="1"/>
</dbReference>
<evidence type="ECO:0000313" key="2">
    <source>
        <dbReference type="EMBL" id="MFL0246410.1"/>
    </source>
</evidence>
<dbReference type="InterPro" id="IPR029479">
    <property type="entry name" value="Nitroreductase"/>
</dbReference>
<reference evidence="2 3" key="1">
    <citation type="submission" date="2024-11" db="EMBL/GenBank/DDBJ databases">
        <authorList>
            <person name="Heng Y.C."/>
            <person name="Lim A.C.H."/>
            <person name="Lee J.K.Y."/>
            <person name="Kittelmann S."/>
        </authorList>
    </citation>
    <scope>NUCLEOTIDE SEQUENCE [LARGE SCALE GENOMIC DNA]</scope>
    <source>
        <strain evidence="2 3">WILCCON 0185</strain>
    </source>
</reference>
<comment type="caution">
    <text evidence="2">The sequence shown here is derived from an EMBL/GenBank/DDBJ whole genome shotgun (WGS) entry which is preliminary data.</text>
</comment>
<dbReference type="NCBIfam" id="TIGR03605">
    <property type="entry name" value="antibiot_sagB"/>
    <property type="match status" value="1"/>
</dbReference>
<dbReference type="InterPro" id="IPR000415">
    <property type="entry name" value="Nitroreductase-like"/>
</dbReference>
<proteinExistence type="predicted"/>
<dbReference type="Proteomes" id="UP001623591">
    <property type="component" value="Unassembled WGS sequence"/>
</dbReference>
<sequence>MDRNKIQRQWLKANFNSLKDIETDKHKGIKQPLIQKEVPEGHEMITLPKVNNSVITKSNIFDCLMNRKSSRVYEKEGLTVKELSFLLWVTQGIKKVVGKVNFASFRPVPSGGACHPFETYLIINKVEGLREGIYRYIPIEHKLVYLFDEENIDTKVTEAVSGQSYVSTAPVIFMWSCIPYRTEWKYDIAAHKTILQDSGHICQNLYLASEAIGCGTVAVGDYNQEKANELLKLDGEDEFVIYIAPVGKVAEK</sequence>
<protein>
    <submittedName>
        <fullName evidence="2">SagB/ThcOx family dehydrogenase</fullName>
    </submittedName>
</protein>
<feature type="domain" description="Nitroreductase" evidence="1">
    <location>
        <begin position="65"/>
        <end position="248"/>
    </location>
</feature>
<dbReference type="PANTHER" id="PTHR43745">
    <property type="entry name" value="NITROREDUCTASE MJ1384-RELATED"/>
    <property type="match status" value="1"/>
</dbReference>
<evidence type="ECO:0000313" key="3">
    <source>
        <dbReference type="Proteomes" id="UP001623591"/>
    </source>
</evidence>
<keyword evidence="3" id="KW-1185">Reference proteome</keyword>
<dbReference type="Pfam" id="PF00881">
    <property type="entry name" value="Nitroreductase"/>
    <property type="match status" value="1"/>
</dbReference>
<dbReference type="EMBL" id="JBJHZZ010000002">
    <property type="protein sequence ID" value="MFL0246410.1"/>
    <property type="molecule type" value="Genomic_DNA"/>
</dbReference>
<dbReference type="RefSeq" id="WP_406768878.1">
    <property type="nucleotide sequence ID" value="NZ_JBJHZZ010000002.1"/>
</dbReference>
<dbReference type="PANTHER" id="PTHR43745:SF2">
    <property type="entry name" value="NITROREDUCTASE MJ1384-RELATED"/>
    <property type="match status" value="1"/>
</dbReference>
<name>A0ABW8T429_9CLOT</name>
<evidence type="ECO:0000259" key="1">
    <source>
        <dbReference type="Pfam" id="PF00881"/>
    </source>
</evidence>
<gene>
    <name evidence="2" type="ORF">ACJDUG_05360</name>
</gene>